<evidence type="ECO:0000313" key="4">
    <source>
        <dbReference type="Proteomes" id="UP000254259"/>
    </source>
</evidence>
<dbReference type="Gene3D" id="3.40.50.300">
    <property type="entry name" value="P-loop containing nucleotide triphosphate hydrolases"/>
    <property type="match status" value="1"/>
</dbReference>
<dbReference type="EMBL" id="LT984815">
    <property type="protein sequence ID" value="SPD69118.1"/>
    <property type="molecule type" value="Genomic_DNA"/>
</dbReference>
<sequence length="664" mass="76139">MRLIELTSNRTTFKTVKFNRTGVSLVIGSRKDQLHGEDDSRSYNGVGKSLLIEIIHFCLGSSTNTSFRQHLPSWEFTLRFEIGQTAYSSSRSTDKQGTISLNGQILKVKAFNELLGKLCFHFPDWGGSQLSFRSLLPRFIRRSKADYNDPKITSSDREPYTVLLRNLFLLGIDISLVENKYSLRTRQSELELFERNFKNDPFIREYYTGSKDASLQAKHLEEQIARFESDLAQFAVAEDYYQIEKEANDLTGRLRALKNKRAVVENALSNVQKSLEARADIPREKVLAMYGELQRAFRDETLKHLQEVEAFHSQLLTNRIARLGQERMRLETEKRNLELEIHQLNQSVDAKLRYLSDKRALDQYAAVSAQLSDLRAKFHKLQDYQHLLHKSREDAASIRIKLAEENIKTNAYLDETFYETESRLNVFSSLAKRFYPDAPAGITLQNNIGDNKTRYDFDVRIGGLLDKPLSRSNANGRPSARYFVLHDTSDNVCANIKRLASADLPTAPWNRVERWKDYKQAHMFITRDGKTVRPQERDFSVPWRATRLENKVVGERSKGIFLHVESVQVRSVELKPGQSPLNDKGKCINDRISQSPGFTDAQYDRLALAYINASVRAGEWLVPAFHVAIDRNIGGGHDDPRNFDLSRWGTFICHRLVAIGDSCS</sequence>
<reference evidence="2 4" key="1">
    <citation type="submission" date="2018-01" db="EMBL/GenBank/DDBJ databases">
        <authorList>
            <person name="Clerissi C."/>
        </authorList>
    </citation>
    <scope>NUCLEOTIDE SEQUENCE</scope>
    <source>
        <strain evidence="2">Cupriavidus taiwanensis LMG 19430</strain>
        <strain evidence="3">Cupriavidus taiwanensis SWF 66322</strain>
        <plasmid evidence="3">CBM2636p</plasmid>
        <plasmid evidence="4">cbm2636p</plasmid>
    </source>
</reference>
<evidence type="ECO:0000313" key="3">
    <source>
        <dbReference type="EMBL" id="SPD69118.1"/>
    </source>
</evidence>
<name>A0A375HV45_9BURK</name>
<evidence type="ECO:0008006" key="5">
    <source>
        <dbReference type="Google" id="ProtNLM"/>
    </source>
</evidence>
<dbReference type="Proteomes" id="UP000254259">
    <property type="component" value="Plasmid CBM2636p"/>
</dbReference>
<evidence type="ECO:0000313" key="2">
    <source>
        <dbReference type="EMBL" id="SOY77886.1"/>
    </source>
</evidence>
<feature type="coiled-coil region" evidence="1">
    <location>
        <begin position="313"/>
        <end position="347"/>
    </location>
</feature>
<keyword evidence="1" id="KW-0175">Coiled coil</keyword>
<feature type="coiled-coil region" evidence="1">
    <location>
        <begin position="210"/>
        <end position="274"/>
    </location>
</feature>
<protein>
    <recommendedName>
        <fullName evidence="5">DUF2326 domain-containing protein</fullName>
    </recommendedName>
</protein>
<dbReference type="Proteomes" id="UP000257016">
    <property type="component" value="Unassembled WGS sequence"/>
</dbReference>
<accession>A0A375HV45</accession>
<organism evidence="2">
    <name type="scientific">Cupriavidus taiwanensis</name>
    <dbReference type="NCBI Taxonomy" id="164546"/>
    <lineage>
        <taxon>Bacteria</taxon>
        <taxon>Pseudomonadati</taxon>
        <taxon>Pseudomonadota</taxon>
        <taxon>Betaproteobacteria</taxon>
        <taxon>Burkholderiales</taxon>
        <taxon>Burkholderiaceae</taxon>
        <taxon>Cupriavidus</taxon>
    </lineage>
</organism>
<dbReference type="AlphaFoldDB" id="A0A375HV45"/>
<evidence type="ECO:0000256" key="1">
    <source>
        <dbReference type="SAM" id="Coils"/>
    </source>
</evidence>
<dbReference type="InterPro" id="IPR027417">
    <property type="entry name" value="P-loop_NTPase"/>
</dbReference>
<proteinExistence type="predicted"/>
<dbReference type="EMBL" id="OFSN01000050">
    <property type="protein sequence ID" value="SOY77886.1"/>
    <property type="molecule type" value="Genomic_DNA"/>
</dbReference>
<gene>
    <name evidence="2" type="ORF">CBM2586_P30018</name>
    <name evidence="3" type="ORF">CBM2636_P10029</name>
</gene>
<keyword evidence="3" id="KW-0614">Plasmid</keyword>
<geneLocation type="plasmid" evidence="4">
    <name>cbm2636p</name>
</geneLocation>
<dbReference type="RefSeq" id="WP_012354422.1">
    <property type="nucleotide sequence ID" value="NZ_LT976877.1"/>
</dbReference>
<geneLocation type="plasmid" evidence="3">
    <name>CBM2636p</name>
</geneLocation>
<dbReference type="SUPFAM" id="SSF52540">
    <property type="entry name" value="P-loop containing nucleoside triphosphate hydrolases"/>
    <property type="match status" value="1"/>
</dbReference>